<organism evidence="1 2">
    <name type="scientific">Meloidogyne enterolobii</name>
    <name type="common">Root-knot nematode worm</name>
    <name type="synonym">Meloidogyne mayaguensis</name>
    <dbReference type="NCBI Taxonomy" id="390850"/>
    <lineage>
        <taxon>Eukaryota</taxon>
        <taxon>Metazoa</taxon>
        <taxon>Ecdysozoa</taxon>
        <taxon>Nematoda</taxon>
        <taxon>Chromadorea</taxon>
        <taxon>Rhabditida</taxon>
        <taxon>Tylenchina</taxon>
        <taxon>Tylenchomorpha</taxon>
        <taxon>Tylenchoidea</taxon>
        <taxon>Meloidogynidae</taxon>
        <taxon>Meloidogyninae</taxon>
        <taxon>Meloidogyne</taxon>
    </lineage>
</organism>
<evidence type="ECO:0000313" key="1">
    <source>
        <dbReference type="EMBL" id="CAD2150115.1"/>
    </source>
</evidence>
<sequence>MVTARIIIIQILQVVMEKVYLMDNFHRQFLKNLLIGILRRKITLLKTITYLHSRAFQCLTITFK</sequence>
<dbReference type="AlphaFoldDB" id="A0A6V7U975"/>
<gene>
    <name evidence="1" type="ORF">MENT_LOCUS9917</name>
</gene>
<protein>
    <submittedName>
        <fullName evidence="1">Uncharacterized protein</fullName>
    </submittedName>
</protein>
<accession>A0A6V7U975</accession>
<dbReference type="EMBL" id="CAJEWN010000045">
    <property type="protein sequence ID" value="CAD2150115.1"/>
    <property type="molecule type" value="Genomic_DNA"/>
</dbReference>
<evidence type="ECO:0000313" key="2">
    <source>
        <dbReference type="Proteomes" id="UP000580250"/>
    </source>
</evidence>
<reference evidence="1 2" key="1">
    <citation type="submission" date="2020-08" db="EMBL/GenBank/DDBJ databases">
        <authorList>
            <person name="Koutsovoulos G."/>
            <person name="Danchin GJ E."/>
        </authorList>
    </citation>
    <scope>NUCLEOTIDE SEQUENCE [LARGE SCALE GENOMIC DNA]</scope>
</reference>
<name>A0A6V7U975_MELEN</name>
<dbReference type="Proteomes" id="UP000580250">
    <property type="component" value="Unassembled WGS sequence"/>
</dbReference>
<proteinExistence type="predicted"/>
<comment type="caution">
    <text evidence="1">The sequence shown here is derived from an EMBL/GenBank/DDBJ whole genome shotgun (WGS) entry which is preliminary data.</text>
</comment>